<gene>
    <name evidence="6" type="ORF">ACFOEB_13360</name>
</gene>
<dbReference type="InterPro" id="IPR009057">
    <property type="entry name" value="Homeodomain-like_sf"/>
</dbReference>
<evidence type="ECO:0000259" key="5">
    <source>
        <dbReference type="PROSITE" id="PS01124"/>
    </source>
</evidence>
<proteinExistence type="predicted"/>
<keyword evidence="4" id="KW-0812">Transmembrane</keyword>
<keyword evidence="1" id="KW-0805">Transcription regulation</keyword>
<dbReference type="Pfam" id="PF12833">
    <property type="entry name" value="HTH_18"/>
    <property type="match status" value="1"/>
</dbReference>
<dbReference type="PANTHER" id="PTHR43280:SF29">
    <property type="entry name" value="ARAC-FAMILY TRANSCRIPTIONAL REGULATOR"/>
    <property type="match status" value="1"/>
</dbReference>
<name>A0ABV7HXP5_9GAMM</name>
<dbReference type="InterPro" id="IPR018060">
    <property type="entry name" value="HTH_AraC"/>
</dbReference>
<dbReference type="RefSeq" id="WP_382417334.1">
    <property type="nucleotide sequence ID" value="NZ_AP031500.1"/>
</dbReference>
<sequence>MDQVLFNFHDLILMMTALQCLFFAVLLVATNRRGIKSTYFLAAFLLAHACIPLHEMALWGAEFKFTVRESWPELYFIGGFAYYLDGVLLYLCVKSLLFRDFHLKPRDALHLLPFLLFGVFMWVGFYHLPQPLRLQAINSESFVYGAPYVGMEFFCKCLRVGYALACLRLIVGYKYRLQRTHSNIEKVDTNWVTTLVVGFLVVMTMEVVLAVAKIVSLNKNYDLSVFSYIGLTGYYTVFVLVNLLVFTGIRYFASFERVRQREAPKKPLDDHFLNPDVARDIDERMQRDKPFLQPDITLEHLAEALDVPSRDLSMVINRHFGINFYEFINRYRISEAQRLLRSEASHNKTITDIYLAVGFNSKSVFNTFFKKIVGVTPSQYRKEGDGAGSKVRP</sequence>
<keyword evidence="7" id="KW-1185">Reference proteome</keyword>
<dbReference type="InterPro" id="IPR020449">
    <property type="entry name" value="Tscrpt_reg_AraC-type_HTH"/>
</dbReference>
<dbReference type="Proteomes" id="UP001595548">
    <property type="component" value="Unassembled WGS sequence"/>
</dbReference>
<accession>A0ABV7HXP5</accession>
<dbReference type="EMBL" id="JBHRTL010000028">
    <property type="protein sequence ID" value="MFC3156192.1"/>
    <property type="molecule type" value="Genomic_DNA"/>
</dbReference>
<evidence type="ECO:0000256" key="1">
    <source>
        <dbReference type="ARBA" id="ARBA00023015"/>
    </source>
</evidence>
<dbReference type="SUPFAM" id="SSF46689">
    <property type="entry name" value="Homeodomain-like"/>
    <property type="match status" value="1"/>
</dbReference>
<dbReference type="PRINTS" id="PR00032">
    <property type="entry name" value="HTHARAC"/>
</dbReference>
<dbReference type="PANTHER" id="PTHR43280">
    <property type="entry name" value="ARAC-FAMILY TRANSCRIPTIONAL REGULATOR"/>
    <property type="match status" value="1"/>
</dbReference>
<evidence type="ECO:0000256" key="2">
    <source>
        <dbReference type="ARBA" id="ARBA00023125"/>
    </source>
</evidence>
<keyword evidence="3" id="KW-0804">Transcription</keyword>
<reference evidence="7" key="1">
    <citation type="journal article" date="2019" name="Int. J. Syst. Evol. Microbiol.">
        <title>The Global Catalogue of Microorganisms (GCM) 10K type strain sequencing project: providing services to taxonomists for standard genome sequencing and annotation.</title>
        <authorList>
            <consortium name="The Broad Institute Genomics Platform"/>
            <consortium name="The Broad Institute Genome Sequencing Center for Infectious Disease"/>
            <person name="Wu L."/>
            <person name="Ma J."/>
        </authorList>
    </citation>
    <scope>NUCLEOTIDE SEQUENCE [LARGE SCALE GENOMIC DNA]</scope>
    <source>
        <strain evidence="7">KCTC 52141</strain>
    </source>
</reference>
<keyword evidence="2" id="KW-0238">DNA-binding</keyword>
<evidence type="ECO:0000256" key="4">
    <source>
        <dbReference type="SAM" id="Phobius"/>
    </source>
</evidence>
<evidence type="ECO:0000313" key="7">
    <source>
        <dbReference type="Proteomes" id="UP001595548"/>
    </source>
</evidence>
<feature type="transmembrane region" description="Helical" evidence="4">
    <location>
        <begin position="109"/>
        <end position="128"/>
    </location>
</feature>
<keyword evidence="4" id="KW-1133">Transmembrane helix</keyword>
<feature type="transmembrane region" description="Helical" evidence="4">
    <location>
        <begin position="74"/>
        <end position="97"/>
    </location>
</feature>
<protein>
    <submittedName>
        <fullName evidence="6">Helix-turn-helix domain-containing protein</fullName>
    </submittedName>
</protein>
<evidence type="ECO:0000313" key="6">
    <source>
        <dbReference type="EMBL" id="MFC3156192.1"/>
    </source>
</evidence>
<feature type="transmembrane region" description="Helical" evidence="4">
    <location>
        <begin position="12"/>
        <end position="30"/>
    </location>
</feature>
<comment type="caution">
    <text evidence="6">The sequence shown here is derived from an EMBL/GenBank/DDBJ whole genome shotgun (WGS) entry which is preliminary data.</text>
</comment>
<feature type="transmembrane region" description="Helical" evidence="4">
    <location>
        <begin position="191"/>
        <end position="212"/>
    </location>
</feature>
<dbReference type="PROSITE" id="PS01124">
    <property type="entry name" value="HTH_ARAC_FAMILY_2"/>
    <property type="match status" value="1"/>
</dbReference>
<feature type="transmembrane region" description="Helical" evidence="4">
    <location>
        <begin position="37"/>
        <end position="54"/>
    </location>
</feature>
<feature type="transmembrane region" description="Helical" evidence="4">
    <location>
        <begin position="232"/>
        <end position="253"/>
    </location>
</feature>
<feature type="domain" description="HTH araC/xylS-type" evidence="5">
    <location>
        <begin position="275"/>
        <end position="383"/>
    </location>
</feature>
<evidence type="ECO:0000256" key="3">
    <source>
        <dbReference type="ARBA" id="ARBA00023163"/>
    </source>
</evidence>
<keyword evidence="4" id="KW-0472">Membrane</keyword>
<feature type="transmembrane region" description="Helical" evidence="4">
    <location>
        <begin position="148"/>
        <end position="171"/>
    </location>
</feature>
<organism evidence="6 7">
    <name type="scientific">Gilvimarinus japonicus</name>
    <dbReference type="NCBI Taxonomy" id="1796469"/>
    <lineage>
        <taxon>Bacteria</taxon>
        <taxon>Pseudomonadati</taxon>
        <taxon>Pseudomonadota</taxon>
        <taxon>Gammaproteobacteria</taxon>
        <taxon>Cellvibrionales</taxon>
        <taxon>Cellvibrionaceae</taxon>
        <taxon>Gilvimarinus</taxon>
    </lineage>
</organism>
<dbReference type="Gene3D" id="1.10.10.60">
    <property type="entry name" value="Homeodomain-like"/>
    <property type="match status" value="2"/>
</dbReference>
<dbReference type="SMART" id="SM00342">
    <property type="entry name" value="HTH_ARAC"/>
    <property type="match status" value="1"/>
</dbReference>